<evidence type="ECO:0000313" key="2">
    <source>
        <dbReference type="Proteomes" id="UP001501126"/>
    </source>
</evidence>
<protein>
    <submittedName>
        <fullName evidence="1">Uncharacterized protein</fullName>
    </submittedName>
</protein>
<sequence>MLFSATFSNGQFSGFKQKVKEQVNKNSEEKPTSKSGKMKVISVEEFAENLYSDEDRLLKTDQGQMILKGTYKKEYTDRINFSGFYYLNTFAYIEPSSHFSKDTTKAFSGFSIEYSPEEHTMQIHWDKATANYAMVPEHHHASADKGNVLFQMGMQGGPEAWYNAMCLVLEPGVILIGANVYHKNDEIGHQWMNDIQPESFVIAARDTAKFNEYQANPEYTSKVVFEKFDALRRVWQQQEIAEAKPLPAEGMKNATLKQESLQLIKRTAEGYKWKETVEYSYVTSTDWEIKKHPLTGATLKRIAKCIVIMKTPKGDYKREGFYIAQDYIGGGNFGKTYMLYNDQRIYYVNPADALKYK</sequence>
<name>A0ABP3XZ62_9FLAO</name>
<gene>
    <name evidence="1" type="ORF">GCM10009118_10380</name>
</gene>
<organism evidence="1 2">
    <name type="scientific">Wandonia haliotis</name>
    <dbReference type="NCBI Taxonomy" id="574963"/>
    <lineage>
        <taxon>Bacteria</taxon>
        <taxon>Pseudomonadati</taxon>
        <taxon>Bacteroidota</taxon>
        <taxon>Flavobacteriia</taxon>
        <taxon>Flavobacteriales</taxon>
        <taxon>Crocinitomicaceae</taxon>
        <taxon>Wandonia</taxon>
    </lineage>
</organism>
<accession>A0ABP3XZ62</accession>
<keyword evidence="2" id="KW-1185">Reference proteome</keyword>
<reference evidence="2" key="1">
    <citation type="journal article" date="2019" name="Int. J. Syst. Evol. Microbiol.">
        <title>The Global Catalogue of Microorganisms (GCM) 10K type strain sequencing project: providing services to taxonomists for standard genome sequencing and annotation.</title>
        <authorList>
            <consortium name="The Broad Institute Genomics Platform"/>
            <consortium name="The Broad Institute Genome Sequencing Center for Infectious Disease"/>
            <person name="Wu L."/>
            <person name="Ma J."/>
        </authorList>
    </citation>
    <scope>NUCLEOTIDE SEQUENCE [LARGE SCALE GENOMIC DNA]</scope>
    <source>
        <strain evidence="2">JCM 16083</strain>
    </source>
</reference>
<comment type="caution">
    <text evidence="1">The sequence shown here is derived from an EMBL/GenBank/DDBJ whole genome shotgun (WGS) entry which is preliminary data.</text>
</comment>
<dbReference type="EMBL" id="BAAAFH010000003">
    <property type="protein sequence ID" value="GAA0874630.1"/>
    <property type="molecule type" value="Genomic_DNA"/>
</dbReference>
<evidence type="ECO:0000313" key="1">
    <source>
        <dbReference type="EMBL" id="GAA0874630.1"/>
    </source>
</evidence>
<proteinExistence type="predicted"/>
<dbReference type="Proteomes" id="UP001501126">
    <property type="component" value="Unassembled WGS sequence"/>
</dbReference>